<accession>A0ACB7WRE2</accession>
<protein>
    <submittedName>
        <fullName evidence="1">WD40-repeat-containing domain-containing protein</fullName>
    </submittedName>
</protein>
<comment type="caution">
    <text evidence="1">The sequence shown here is derived from an EMBL/GenBank/DDBJ whole genome shotgun (WGS) entry which is preliminary data.</text>
</comment>
<keyword evidence="2" id="KW-1185">Reference proteome</keyword>
<sequence length="999" mass="108761">MASRLKDRGGGGGKIMAAKPQKPLALADGTPKEKSSTMRRTPISGKENQAGLRWSTSSLLRGKPLNSSSEMSKLVSVSRVERRSVSRPRGVDKDGSLAVVSRVSEDRKVVGVLGAPAGRSSGRVSDVSLGRSVRKDGNLGVVSKEFGKKDSAFDSNRKFRDVNPGKIGNKVVDPLAVLALKDSSKKSGFESTLKSSGRKSISGVRVLDHQRSEAPPLAAERTKGDRGGIITVCVSKDQATSKRIDRKASNDSKVLHSIPNPGAAMKDEEKDLKSESKEEESGGTVIRVMEKCEDVLRVDAQDKKQKCGMVTDGIKVFENLNEKKLNGEKAKGIQVFDKYPSKLHEKLALLEGKVQKIASEIKRTKEMLDLNKQDESKLILSDIQTKITGLEKAVGQVMDGATQGEASSTKLNLGDVLQIKHVVNVAESKHSSKGLNHEQLEARFFPHHKLLRTRTSLSSAGEEDGGANPISLSNSSLKTEGGSLSPIDENSIAKEFLASLNGDRQSDSSAVRELAMEKTDSSSVQQVSEKVISVYKNEDSSLMANEKLDEFDEQENKPVMILQEETEESSTNELFEIGCKTSTGGWFVSEGEAVLLAHDDGSCSYYDIANCEEKSLYKPPVGVSNNLWGDCWLVRAPGADGCSGKYIIAASAGNTLDSGFCSWDFYTKRVQAFKTEDGSPDPVSISTSRVALAPVSNVSLQRRSTSCLTSSIEGRQWWYRPCGPLLLSTASRQNVVSAHDIRDGDLVMKWEVNSPVVGMEYTSPLQWRSRGKVIIAETEAISLWDVNSLNPQPLLSVPFAGKKVYALHVNNTDAELGGGVRQRVSSSEAEGHDGVFCNQESVNVFDFRLPSGIGLKISKYGGNGHSIFSRGDSIFVGSTEARLPVRSNLRSSLQQFSLRKGNLIATYALPESNSHYHHSSITQVWGNSNLAMGISGMGLFVFDTLQDESKQSTRIDHNNIVQAKETIGPDNLYRPTFDYSGSRALIISRDRPAMWKYLL</sequence>
<gene>
    <name evidence="1" type="ORF">IHE45_02G093300</name>
</gene>
<proteinExistence type="predicted"/>
<dbReference type="EMBL" id="CM037012">
    <property type="protein sequence ID" value="KAH7691094.1"/>
    <property type="molecule type" value="Genomic_DNA"/>
</dbReference>
<reference evidence="2" key="1">
    <citation type="journal article" date="2022" name="Nat. Commun.">
        <title>Chromosome evolution and the genetic basis of agronomically important traits in greater yam.</title>
        <authorList>
            <person name="Bredeson J.V."/>
            <person name="Lyons J.B."/>
            <person name="Oniyinde I.O."/>
            <person name="Okereke N.R."/>
            <person name="Kolade O."/>
            <person name="Nnabue I."/>
            <person name="Nwadili C.O."/>
            <person name="Hribova E."/>
            <person name="Parker M."/>
            <person name="Nwogha J."/>
            <person name="Shu S."/>
            <person name="Carlson J."/>
            <person name="Kariba R."/>
            <person name="Muthemba S."/>
            <person name="Knop K."/>
            <person name="Barton G.J."/>
            <person name="Sherwood A.V."/>
            <person name="Lopez-Montes A."/>
            <person name="Asiedu R."/>
            <person name="Jamnadass R."/>
            <person name="Muchugi A."/>
            <person name="Goodstein D."/>
            <person name="Egesi C.N."/>
            <person name="Featherston J."/>
            <person name="Asfaw A."/>
            <person name="Simpson G.G."/>
            <person name="Dolezel J."/>
            <person name="Hendre P.S."/>
            <person name="Van Deynze A."/>
            <person name="Kumar P.L."/>
            <person name="Obidiegwu J.E."/>
            <person name="Bhattacharjee R."/>
            <person name="Rokhsar D.S."/>
        </authorList>
    </citation>
    <scope>NUCLEOTIDE SEQUENCE [LARGE SCALE GENOMIC DNA]</scope>
    <source>
        <strain evidence="2">cv. TDa95/00328</strain>
    </source>
</reference>
<dbReference type="Proteomes" id="UP000827976">
    <property type="component" value="Chromosome 2"/>
</dbReference>
<evidence type="ECO:0000313" key="2">
    <source>
        <dbReference type="Proteomes" id="UP000827976"/>
    </source>
</evidence>
<evidence type="ECO:0000313" key="1">
    <source>
        <dbReference type="EMBL" id="KAH7691094.1"/>
    </source>
</evidence>
<organism evidence="1 2">
    <name type="scientific">Dioscorea alata</name>
    <name type="common">Purple yam</name>
    <dbReference type="NCBI Taxonomy" id="55571"/>
    <lineage>
        <taxon>Eukaryota</taxon>
        <taxon>Viridiplantae</taxon>
        <taxon>Streptophyta</taxon>
        <taxon>Embryophyta</taxon>
        <taxon>Tracheophyta</taxon>
        <taxon>Spermatophyta</taxon>
        <taxon>Magnoliopsida</taxon>
        <taxon>Liliopsida</taxon>
        <taxon>Dioscoreales</taxon>
        <taxon>Dioscoreaceae</taxon>
        <taxon>Dioscorea</taxon>
    </lineage>
</organism>
<name>A0ACB7WRE2_DIOAL</name>